<proteinExistence type="predicted"/>
<protein>
    <submittedName>
        <fullName evidence="1">Uncharacterized protein</fullName>
    </submittedName>
</protein>
<organism evidence="1 2">
    <name type="scientific">Clonorchis sinensis</name>
    <name type="common">Chinese liver fluke</name>
    <dbReference type="NCBI Taxonomy" id="79923"/>
    <lineage>
        <taxon>Eukaryota</taxon>
        <taxon>Metazoa</taxon>
        <taxon>Spiralia</taxon>
        <taxon>Lophotrochozoa</taxon>
        <taxon>Platyhelminthes</taxon>
        <taxon>Trematoda</taxon>
        <taxon>Digenea</taxon>
        <taxon>Opisthorchiida</taxon>
        <taxon>Opisthorchiata</taxon>
        <taxon>Opisthorchiidae</taxon>
        <taxon>Clonorchis</taxon>
    </lineage>
</organism>
<accession>A0A419PYP5</accession>
<comment type="caution">
    <text evidence="1">The sequence shown here is derived from an EMBL/GenBank/DDBJ whole genome shotgun (WGS) entry which is preliminary data.</text>
</comment>
<reference evidence="1 2" key="1">
    <citation type="journal article" date="2018" name="Biotechnol. Adv.">
        <title>Improved genomic resources and new bioinformatic workflow for the carcinogenic parasite Clonorchis sinensis: Biotechnological implications.</title>
        <authorList>
            <person name="Wang D."/>
            <person name="Korhonen P.K."/>
            <person name="Gasser R.B."/>
            <person name="Young N.D."/>
        </authorList>
    </citation>
    <scope>NUCLEOTIDE SEQUENCE [LARGE SCALE GENOMIC DNA]</scope>
    <source>
        <strain evidence="1">Cs-k2</strain>
    </source>
</reference>
<evidence type="ECO:0000313" key="2">
    <source>
        <dbReference type="Proteomes" id="UP000286415"/>
    </source>
</evidence>
<dbReference type="InParanoid" id="A0A419PYP5"/>
<name>A0A419PYP5_CLOSI</name>
<keyword evidence="2" id="KW-1185">Reference proteome</keyword>
<evidence type="ECO:0000313" key="1">
    <source>
        <dbReference type="EMBL" id="KAG5453792.1"/>
    </source>
</evidence>
<gene>
    <name evidence="1" type="ORF">CSKR_113318</name>
</gene>
<dbReference type="EMBL" id="NIRI02000010">
    <property type="protein sequence ID" value="KAG5453792.1"/>
    <property type="molecule type" value="Genomic_DNA"/>
</dbReference>
<sequence>MKTIMRMNLQSAAETKEAVFPICPDRTSRRNRKPVPIRDRKDSLVYWSHRARWLKWLECEFTDRKFMVRTRRLSLDFPCLDLGNLAVSQPSCFLRVAWQLGTRRVLQLNDFLLQPQYIYGCLCFDFTTDVETMLTSRNTLICKPIWFCERLT</sequence>
<reference evidence="1 2" key="2">
    <citation type="journal article" date="2021" name="Genomics">
        <title>High-quality reference genome for Clonorchis sinensis.</title>
        <authorList>
            <person name="Young N.D."/>
            <person name="Stroehlein A.J."/>
            <person name="Kinkar L."/>
            <person name="Wang T."/>
            <person name="Sohn W.M."/>
            <person name="Chang B.C.H."/>
            <person name="Kaur P."/>
            <person name="Weisz D."/>
            <person name="Dudchenko O."/>
            <person name="Aiden E.L."/>
            <person name="Korhonen P.K."/>
            <person name="Gasser R.B."/>
        </authorList>
    </citation>
    <scope>NUCLEOTIDE SEQUENCE [LARGE SCALE GENOMIC DNA]</scope>
    <source>
        <strain evidence="1">Cs-k2</strain>
    </source>
</reference>
<dbReference type="Proteomes" id="UP000286415">
    <property type="component" value="Unassembled WGS sequence"/>
</dbReference>
<dbReference type="AlphaFoldDB" id="A0A419PYP5"/>